<keyword evidence="5 12" id="KW-0812">Transmembrane</keyword>
<evidence type="ECO:0000256" key="4">
    <source>
        <dbReference type="ARBA" id="ARBA00022496"/>
    </source>
</evidence>
<keyword evidence="7" id="KW-0408">Iron</keyword>
<dbReference type="AlphaFoldDB" id="A0A9X2I1A6"/>
<feature type="short sequence motif" description="TonB C-terminal box" evidence="13">
    <location>
        <begin position="758"/>
        <end position="775"/>
    </location>
</feature>
<dbReference type="Proteomes" id="UP001139319">
    <property type="component" value="Unassembled WGS sequence"/>
</dbReference>
<evidence type="ECO:0000256" key="3">
    <source>
        <dbReference type="ARBA" id="ARBA00022452"/>
    </source>
</evidence>
<dbReference type="InterPro" id="IPR039426">
    <property type="entry name" value="TonB-dep_rcpt-like"/>
</dbReference>
<keyword evidence="8" id="KW-0406">Ion transport</keyword>
<keyword evidence="3 12" id="KW-1134">Transmembrane beta strand</keyword>
<keyword evidence="9 14" id="KW-0798">TonB box</keyword>
<keyword evidence="11 12" id="KW-0998">Cell outer membrane</keyword>
<dbReference type="RefSeq" id="WP_253966781.1">
    <property type="nucleotide sequence ID" value="NZ_JAMFTH010000001.1"/>
</dbReference>
<evidence type="ECO:0000256" key="12">
    <source>
        <dbReference type="PROSITE-ProRule" id="PRU01360"/>
    </source>
</evidence>
<dbReference type="PROSITE" id="PS52016">
    <property type="entry name" value="TONB_DEPENDENT_REC_3"/>
    <property type="match status" value="1"/>
</dbReference>
<reference evidence="18" key="2">
    <citation type="submission" date="2023-01" db="EMBL/GenBank/DDBJ databases">
        <title>Gilvimarinus xylanilyticus HB14 isolated from Caulerpa lentillifera aquaculture base in Hainan, China.</title>
        <authorList>
            <person name="Zhang Y.-J."/>
        </authorList>
    </citation>
    <scope>NUCLEOTIDE SEQUENCE</scope>
    <source>
        <strain evidence="18">HB14</strain>
    </source>
</reference>
<evidence type="ECO:0000256" key="5">
    <source>
        <dbReference type="ARBA" id="ARBA00022692"/>
    </source>
</evidence>
<evidence type="ECO:0000256" key="10">
    <source>
        <dbReference type="ARBA" id="ARBA00023136"/>
    </source>
</evidence>
<feature type="domain" description="TonB-dependent receptor plug" evidence="17">
    <location>
        <begin position="48"/>
        <end position="154"/>
    </location>
</feature>
<dbReference type="GO" id="GO:0006826">
    <property type="term" value="P:iron ion transport"/>
    <property type="evidence" value="ECO:0007669"/>
    <property type="project" value="UniProtKB-KW"/>
</dbReference>
<evidence type="ECO:0000256" key="8">
    <source>
        <dbReference type="ARBA" id="ARBA00023065"/>
    </source>
</evidence>
<dbReference type="CDD" id="cd01347">
    <property type="entry name" value="ligand_gated_channel"/>
    <property type="match status" value="1"/>
</dbReference>
<comment type="caution">
    <text evidence="18">The sequence shown here is derived from an EMBL/GenBank/DDBJ whole genome shotgun (WGS) entry which is preliminary data.</text>
</comment>
<dbReference type="PANTHER" id="PTHR32552">
    <property type="entry name" value="FERRICHROME IRON RECEPTOR-RELATED"/>
    <property type="match status" value="1"/>
</dbReference>
<comment type="subcellular location">
    <subcellularLocation>
        <location evidence="1 12">Cell outer membrane</location>
        <topology evidence="1 12">Multi-pass membrane protein</topology>
    </subcellularLocation>
</comment>
<evidence type="ECO:0000256" key="6">
    <source>
        <dbReference type="ARBA" id="ARBA00022729"/>
    </source>
</evidence>
<evidence type="ECO:0000256" key="7">
    <source>
        <dbReference type="ARBA" id="ARBA00023004"/>
    </source>
</evidence>
<keyword evidence="4" id="KW-0410">Iron transport</keyword>
<dbReference type="Gene3D" id="2.40.170.20">
    <property type="entry name" value="TonB-dependent receptor, beta-barrel domain"/>
    <property type="match status" value="1"/>
</dbReference>
<dbReference type="SUPFAM" id="SSF56935">
    <property type="entry name" value="Porins"/>
    <property type="match status" value="1"/>
</dbReference>
<keyword evidence="2 12" id="KW-0813">Transport</keyword>
<evidence type="ECO:0000256" key="13">
    <source>
        <dbReference type="PROSITE-ProRule" id="PRU10144"/>
    </source>
</evidence>
<evidence type="ECO:0000256" key="15">
    <source>
        <dbReference type="SAM" id="SignalP"/>
    </source>
</evidence>
<evidence type="ECO:0000256" key="14">
    <source>
        <dbReference type="RuleBase" id="RU003357"/>
    </source>
</evidence>
<dbReference type="Pfam" id="PF00593">
    <property type="entry name" value="TonB_dep_Rec_b-barrel"/>
    <property type="match status" value="1"/>
</dbReference>
<dbReference type="InterPro" id="IPR036942">
    <property type="entry name" value="Beta-barrel_TonB_sf"/>
</dbReference>
<evidence type="ECO:0000256" key="1">
    <source>
        <dbReference type="ARBA" id="ARBA00004571"/>
    </source>
</evidence>
<dbReference type="InterPro" id="IPR010917">
    <property type="entry name" value="TonB_rcpt_CS"/>
</dbReference>
<organism evidence="18 19">
    <name type="scientific">Gilvimarinus xylanilyticus</name>
    <dbReference type="NCBI Taxonomy" id="2944139"/>
    <lineage>
        <taxon>Bacteria</taxon>
        <taxon>Pseudomonadati</taxon>
        <taxon>Pseudomonadota</taxon>
        <taxon>Gammaproteobacteria</taxon>
        <taxon>Cellvibrionales</taxon>
        <taxon>Cellvibrionaceae</taxon>
        <taxon>Gilvimarinus</taxon>
    </lineage>
</organism>
<keyword evidence="19" id="KW-1185">Reference proteome</keyword>
<protein>
    <submittedName>
        <fullName evidence="18">TonB-dependent receptor</fullName>
    </submittedName>
</protein>
<keyword evidence="6 15" id="KW-0732">Signal</keyword>
<proteinExistence type="inferred from homology"/>
<dbReference type="InterPro" id="IPR000531">
    <property type="entry name" value="Beta-barrel_TonB"/>
</dbReference>
<dbReference type="InterPro" id="IPR012910">
    <property type="entry name" value="Plug_dom"/>
</dbReference>
<dbReference type="PANTHER" id="PTHR32552:SF81">
    <property type="entry name" value="TONB-DEPENDENT OUTER MEMBRANE RECEPTOR"/>
    <property type="match status" value="1"/>
</dbReference>
<feature type="domain" description="TonB-dependent receptor-like beta-barrel" evidence="16">
    <location>
        <begin position="273"/>
        <end position="742"/>
    </location>
</feature>
<feature type="signal peptide" evidence="15">
    <location>
        <begin position="1"/>
        <end position="25"/>
    </location>
</feature>
<keyword evidence="10 12" id="KW-0472">Membrane</keyword>
<evidence type="ECO:0000256" key="9">
    <source>
        <dbReference type="ARBA" id="ARBA00023077"/>
    </source>
</evidence>
<evidence type="ECO:0000259" key="16">
    <source>
        <dbReference type="Pfam" id="PF00593"/>
    </source>
</evidence>
<dbReference type="Pfam" id="PF07715">
    <property type="entry name" value="Plug"/>
    <property type="match status" value="1"/>
</dbReference>
<name>A0A9X2I1A6_9GAMM</name>
<keyword evidence="18" id="KW-0675">Receptor</keyword>
<dbReference type="EMBL" id="JAMFTH010000001">
    <property type="protein sequence ID" value="MCP8898505.1"/>
    <property type="molecule type" value="Genomic_DNA"/>
</dbReference>
<dbReference type="PROSITE" id="PS01156">
    <property type="entry name" value="TONB_DEPENDENT_REC_2"/>
    <property type="match status" value="1"/>
</dbReference>
<reference evidence="18" key="1">
    <citation type="submission" date="2022-05" db="EMBL/GenBank/DDBJ databases">
        <authorList>
            <person name="Sun H.-N."/>
        </authorList>
    </citation>
    <scope>NUCLEOTIDE SEQUENCE</scope>
    <source>
        <strain evidence="18">HB14</strain>
    </source>
</reference>
<feature type="chain" id="PRO_5040848315" evidence="15">
    <location>
        <begin position="26"/>
        <end position="775"/>
    </location>
</feature>
<accession>A0A9X2I1A6</accession>
<dbReference type="GO" id="GO:0009279">
    <property type="term" value="C:cell outer membrane"/>
    <property type="evidence" value="ECO:0007669"/>
    <property type="project" value="UniProtKB-SubCell"/>
</dbReference>
<dbReference type="Gene3D" id="2.170.130.10">
    <property type="entry name" value="TonB-dependent receptor, plug domain"/>
    <property type="match status" value="1"/>
</dbReference>
<sequence length="775" mass="85077">MSNTAFPMKSTCVLGCLITSLCAQAQTEESIPKAEELVVTGQKVERSLQDTPASVAVLTEGFMEDQQIDSFYGLLDRVPNVHGTLGSGFSIRGIDAFNVSGGGNSYLASVYVDGAPLPYRAIQKSGFLTWDVSQVEVLRGPQSTLQGRNSLAGAIVVNTQDPTYEWEGKLRLGAGEYGKQQLAFAGGGALIDDVLAFRVSAEQYDFDGINDNITRGDHPDFNNNNTYRGKLLFEPTEDLSALLSFTRTETEYGVRWTEPNPEQGGSDFDHRIVTFNDPTFEKNDADITTLNLDYRINDNLELMSITSYSDSQYGYEWDGDATAEPLSVLIDDRVDETLSQEFRLVMEFERLSGVVGAYYSDLDVVDEANGQRSLTIQQTGLPTLLVTPPEYGGIGLDQATADTVLSLYAPIDPVRLGTYSKLEQGVETQAVFTDLTFRLTDNWDIFGGLRWDKEEQRNASDTLYTIDNEDLLPNPADYAANPQFAMLITGINAQLYQMVDDASGTEPPSDASFDEWLPKLGTTYRFTDDVSLSFTYQEGYRSGGVGTNVARGSIFTYQPEFTDNYELALRTAWLDGALTANANVFFIDWQDQQIAVQLSGNSYDTETQNAGSSTVEGFELELNYAVTEALQVFGGLGYSHTEFDEFTIVQPTATYDLAGRAFPRAPEWTANIGASYRAASGLFASVNANYADSSIVAVNPYANGLTEGDPGFDPQNDARTLVNAKLGYEWDQVALYATVTNLLDEEYVELANVGTPPSVTLGAPRQWGVSLDYRF</sequence>
<dbReference type="InterPro" id="IPR037066">
    <property type="entry name" value="Plug_dom_sf"/>
</dbReference>
<evidence type="ECO:0000256" key="11">
    <source>
        <dbReference type="ARBA" id="ARBA00023237"/>
    </source>
</evidence>
<evidence type="ECO:0000313" key="18">
    <source>
        <dbReference type="EMBL" id="MCP8898505.1"/>
    </source>
</evidence>
<evidence type="ECO:0000259" key="17">
    <source>
        <dbReference type="Pfam" id="PF07715"/>
    </source>
</evidence>
<comment type="similarity">
    <text evidence="12 14">Belongs to the TonB-dependent receptor family.</text>
</comment>
<gene>
    <name evidence="18" type="ORF">M6D89_04245</name>
</gene>
<evidence type="ECO:0000313" key="19">
    <source>
        <dbReference type="Proteomes" id="UP001139319"/>
    </source>
</evidence>
<evidence type="ECO:0000256" key="2">
    <source>
        <dbReference type="ARBA" id="ARBA00022448"/>
    </source>
</evidence>